<protein>
    <submittedName>
        <fullName evidence="2">Uncharacterized protein</fullName>
    </submittedName>
</protein>
<organism evidence="2 3">
    <name type="scientific">Scopulibacillus cellulosilyticus</name>
    <dbReference type="NCBI Taxonomy" id="2665665"/>
    <lineage>
        <taxon>Bacteria</taxon>
        <taxon>Bacillati</taxon>
        <taxon>Bacillota</taxon>
        <taxon>Bacilli</taxon>
        <taxon>Bacillales</taxon>
        <taxon>Sporolactobacillaceae</taxon>
        <taxon>Scopulibacillus</taxon>
    </lineage>
</organism>
<name>A0ABW2PUP1_9BACL</name>
<gene>
    <name evidence="2" type="ORF">ACFQRG_09230</name>
</gene>
<accession>A0ABW2PUP1</accession>
<dbReference type="RefSeq" id="WP_380965599.1">
    <property type="nucleotide sequence ID" value="NZ_JBHTCO010000010.1"/>
</dbReference>
<proteinExistence type="predicted"/>
<sequence>MPNTSDVQITEKMVRRFHELNLKAKEIEDELSELKKTFNLYFDNVLGENAKGESEFGDLKVQRQIRKSEKFNEVKTVKKLEDLNLSDCIQTVKKPDKEKIDAALTLGLISQDDLEECLIKRISKVIVVKKQN</sequence>
<keyword evidence="1" id="KW-0175">Coiled coil</keyword>
<feature type="coiled-coil region" evidence="1">
    <location>
        <begin position="17"/>
        <end position="44"/>
    </location>
</feature>
<comment type="caution">
    <text evidence="2">The sequence shown here is derived from an EMBL/GenBank/DDBJ whole genome shotgun (WGS) entry which is preliminary data.</text>
</comment>
<dbReference type="SUPFAM" id="SSF161266">
    <property type="entry name" value="Gam-like"/>
    <property type="match status" value="1"/>
</dbReference>
<evidence type="ECO:0000313" key="3">
    <source>
        <dbReference type="Proteomes" id="UP001596505"/>
    </source>
</evidence>
<keyword evidence="3" id="KW-1185">Reference proteome</keyword>
<dbReference type="EMBL" id="JBHTCO010000010">
    <property type="protein sequence ID" value="MFC7393146.1"/>
    <property type="molecule type" value="Genomic_DNA"/>
</dbReference>
<evidence type="ECO:0000256" key="1">
    <source>
        <dbReference type="SAM" id="Coils"/>
    </source>
</evidence>
<dbReference type="Proteomes" id="UP001596505">
    <property type="component" value="Unassembled WGS sequence"/>
</dbReference>
<reference evidence="3" key="1">
    <citation type="journal article" date="2019" name="Int. J. Syst. Evol. Microbiol.">
        <title>The Global Catalogue of Microorganisms (GCM) 10K type strain sequencing project: providing services to taxonomists for standard genome sequencing and annotation.</title>
        <authorList>
            <consortium name="The Broad Institute Genomics Platform"/>
            <consortium name="The Broad Institute Genome Sequencing Center for Infectious Disease"/>
            <person name="Wu L."/>
            <person name="Ma J."/>
        </authorList>
    </citation>
    <scope>NUCLEOTIDE SEQUENCE [LARGE SCALE GENOMIC DNA]</scope>
    <source>
        <strain evidence="3">CGMCC 1.16305</strain>
    </source>
</reference>
<evidence type="ECO:0000313" key="2">
    <source>
        <dbReference type="EMBL" id="MFC7393146.1"/>
    </source>
</evidence>